<dbReference type="PANTHER" id="PTHR21228:SF40">
    <property type="entry name" value="LD45607P"/>
    <property type="match status" value="1"/>
</dbReference>
<gene>
    <name evidence="3" type="ORF">NX720_07275</name>
</gene>
<accession>A0ABY6GYE3</accession>
<sequence>MNFPSSVTNAQHGYPGQKVLEYLVQLQQQNAWLKQPLDWSQKEPESSQKGNTPTPNRPEFIEERFTSMTRLFFFLAFLLLLPLCHGHDPLFEPYLPVSQALGIGNFDKPEVSSLAIVTWMMAGHSGSASGQVDWPFAGYFGFGDSRLTGQKAHPEMVSAMPTPEAGSVETLLCLEPATHTINPLPYNCRSLPADACGLVASHDPEVVDGEPAPLFFPVPCDLPFTKAGASLYPLPCDDELCLGWESHSQKITLDFSQARVPDNFLRLVRRAGVLPGWFYQTTDQQGQVIYYWYDSQGNRYSISQQEYWLMLSRLFESLMHRFYPEVFDPPLPAGGGWHIWLYTRKSKPAGRQGSGRGRVGGRGKIQLAAGGRGGNPDRKRPDSKPGQRPVAYVKPQPRAGATGTRKMPEKAPDTRAAETIASLVKEFKTGDLEAAAKRFKKKYNGRDHSYFCHRIKLATRKRGFSLTLEEKKQLQPFVTHLTEVILSSQFSGKHVSTCVHSLTSSQLLYPFVSDRGLAGEINALTKALLIRVAQVRDLDSQGLSSLVWALAKLVEKGLEIQQTHSAMTALLPQVVEVAEQSKKKHEKNSSEVQVTEQASRAQLPQAAEETSPRDRFSSQGVSNVLWALGKLVEKGLEMQQVNSAVTALLPLVVQMAEGTSPEAGFSSQGVSNLLWALAKLVENGLRMRQANSAVTALLPLVVQVVEQSSREVVEEMSPEAGFNSQGVTNLLWALAKLVENGLEMQQAHKAMTALLPQVVEVAEKKSPEAGFSSQAVSNLLWVLAKLVENGLEMQRVNRAVTALLSRVAQIAEGTSSHAGFTSQGISNLLWALAKLMENGLGMQQAHRAVTALLPQVVQIAEGRNLRAGFNPQEVANLLWALAKLMENGLEMQQAHRAVTALLPQVVQVAEGASPQAGFNPQEVANLLWALAKLMEDGLKMQQAHRAVAALLPQMVKVAEGTSSQAGFTSQGVSNLLWALAKLVENGLEMQQIHRAVTALLPQVVLMSEGTSLRTGFVPQHVASLLWALAKLVENGLEMQQAQSAVTALLPLVVQMAEGASLQAGFNPQTVANLLWALAKLVGNGLEMQQAHRAVTALLPQVVQVAEGASPQAEFSSQGVANLLWALAKLVENGLGMQQAHRAVTALLPQVVQVAEGTSSQAGFTSQGVSNLLWALAKLVENGLEMQQAHKAMKALLSRVAQIAEGTSSHAGFTSQGISNLLWALAKLMENGLGMQQAHRAVTALLTQVVQIAEGKSLRAGFNPQEVANLLWALAKLMENGLEMQQAHRAVTALLPQVVQVAEGASPQAEFNPQDVANLLWALAKLMEDGLKMQQAHRAVAALLPQVVQMAQGTSSQAGFTSQGVSNLLWALAKLVENGLEMQQIHRVVTALLPQVVQMAEGTSPQAGFNAQEVANLLWSIAFLGEFIEPQTIEGVLNSFSFDKQYLVLQQAQLLWSFMVFMARKVSINNQLILLVKSWYQTLAQQKNYEQLEPLLTTAGIWLEQEPFFNPKYETRPSQLQNDFKTKLTNKFPNIEFSEEQAFENLPPLDFFIGNPYRLGIEIQGPHHFTDQESLSKTGKTILKVETYKKVGLDVIEVPYRHLDRDNLSWVWAILLKKQSVQAPVDYPSMP</sequence>
<feature type="region of interest" description="Disordered" evidence="1">
    <location>
        <begin position="347"/>
        <end position="413"/>
    </location>
</feature>
<feature type="region of interest" description="Disordered" evidence="1">
    <location>
        <begin position="37"/>
        <end position="59"/>
    </location>
</feature>
<feature type="compositionally biased region" description="Polar residues" evidence="1">
    <location>
        <begin position="590"/>
        <end position="602"/>
    </location>
</feature>
<feature type="domain" description="DUF1601" evidence="2">
    <location>
        <begin position="1114"/>
        <end position="1123"/>
    </location>
</feature>
<organism evidence="3 4">
    <name type="scientific">Endozoicomonas euniceicola</name>
    <dbReference type="NCBI Taxonomy" id="1234143"/>
    <lineage>
        <taxon>Bacteria</taxon>
        <taxon>Pseudomonadati</taxon>
        <taxon>Pseudomonadota</taxon>
        <taxon>Gammaproteobacteria</taxon>
        <taxon>Oceanospirillales</taxon>
        <taxon>Endozoicomonadaceae</taxon>
        <taxon>Endozoicomonas</taxon>
    </lineage>
</organism>
<feature type="compositionally biased region" description="Gly residues" evidence="1">
    <location>
        <begin position="352"/>
        <end position="363"/>
    </location>
</feature>
<keyword evidence="4" id="KW-1185">Reference proteome</keyword>
<feature type="compositionally biased region" description="Basic and acidic residues" evidence="1">
    <location>
        <begin position="375"/>
        <end position="385"/>
    </location>
</feature>
<dbReference type="RefSeq" id="WP_262600374.1">
    <property type="nucleotide sequence ID" value="NZ_CP103300.1"/>
</dbReference>
<evidence type="ECO:0000256" key="1">
    <source>
        <dbReference type="SAM" id="MobiDB-lite"/>
    </source>
</evidence>
<feature type="domain" description="DUF1601" evidence="2">
    <location>
        <begin position="1310"/>
        <end position="1319"/>
    </location>
</feature>
<dbReference type="PANTHER" id="PTHR21228">
    <property type="entry name" value="FAST LEU-RICH DOMAIN-CONTAINING"/>
    <property type="match status" value="1"/>
</dbReference>
<feature type="domain" description="DUF1601" evidence="2">
    <location>
        <begin position="1408"/>
        <end position="1417"/>
    </location>
</feature>
<evidence type="ECO:0000259" key="2">
    <source>
        <dbReference type="Pfam" id="PF07671"/>
    </source>
</evidence>
<dbReference type="EMBL" id="CP103300">
    <property type="protein sequence ID" value="UYM17700.1"/>
    <property type="molecule type" value="Genomic_DNA"/>
</dbReference>
<feature type="domain" description="DUF1601" evidence="2">
    <location>
        <begin position="1065"/>
        <end position="1074"/>
    </location>
</feature>
<feature type="domain" description="DUF1601" evidence="2">
    <location>
        <begin position="722"/>
        <end position="731"/>
    </location>
</feature>
<feature type="domain" description="DUF1601" evidence="2">
    <location>
        <begin position="1260"/>
        <end position="1270"/>
    </location>
</feature>
<dbReference type="InterPro" id="IPR011632">
    <property type="entry name" value="DUF1601"/>
</dbReference>
<dbReference type="InterPro" id="IPR050870">
    <property type="entry name" value="FAST_kinase"/>
</dbReference>
<feature type="domain" description="DUF1601" evidence="2">
    <location>
        <begin position="918"/>
        <end position="927"/>
    </location>
</feature>
<proteinExistence type="predicted"/>
<dbReference type="Pfam" id="PF07671">
    <property type="entry name" value="DUF1601"/>
    <property type="match status" value="8"/>
</dbReference>
<reference evidence="3" key="1">
    <citation type="submission" date="2022-10" db="EMBL/GenBank/DDBJ databases">
        <title>Completed Genome Sequence of two octocoral isolated bacterium, Endozoicomonas euniceicola EF212T and Endozoicomonas gorgoniicola PS125T.</title>
        <authorList>
            <person name="Chiou Y.-J."/>
            <person name="Chen Y.-H."/>
        </authorList>
    </citation>
    <scope>NUCLEOTIDE SEQUENCE</scope>
    <source>
        <strain evidence="3">EF212</strain>
    </source>
</reference>
<protein>
    <submittedName>
        <fullName evidence="3">DUF1601 domain-containing protein</fullName>
    </submittedName>
</protein>
<feature type="region of interest" description="Disordered" evidence="1">
    <location>
        <begin position="581"/>
        <end position="615"/>
    </location>
</feature>
<dbReference type="InterPro" id="IPR016024">
    <property type="entry name" value="ARM-type_fold"/>
</dbReference>
<evidence type="ECO:0000313" key="4">
    <source>
        <dbReference type="Proteomes" id="UP001163255"/>
    </source>
</evidence>
<dbReference type="SUPFAM" id="SSF48371">
    <property type="entry name" value="ARM repeat"/>
    <property type="match status" value="1"/>
</dbReference>
<dbReference type="Proteomes" id="UP001163255">
    <property type="component" value="Chromosome"/>
</dbReference>
<evidence type="ECO:0000313" key="3">
    <source>
        <dbReference type="EMBL" id="UYM17700.1"/>
    </source>
</evidence>
<name>A0ABY6GYE3_9GAMM</name>
<feature type="domain" description="DUF1601" evidence="2">
    <location>
        <begin position="868"/>
        <end position="878"/>
    </location>
</feature>